<evidence type="ECO:0000313" key="1">
    <source>
        <dbReference type="EMBL" id="NIZ63113.1"/>
    </source>
</evidence>
<gene>
    <name evidence="1" type="ORF">DL239_19290</name>
</gene>
<accession>A0ABX0WBP5</accession>
<evidence type="ECO:0000313" key="2">
    <source>
        <dbReference type="Proteomes" id="UP001429564"/>
    </source>
</evidence>
<dbReference type="InterPro" id="IPR018772">
    <property type="entry name" value="Transcription_activator_HlyU"/>
</dbReference>
<reference evidence="1 2" key="1">
    <citation type="submission" date="2018-05" db="EMBL/GenBank/DDBJ databases">
        <authorList>
            <person name="Zhang Y.-J."/>
        </authorList>
    </citation>
    <scope>NUCLEOTIDE SEQUENCE [LARGE SCALE GENOMIC DNA]</scope>
    <source>
        <strain evidence="1 2">CY04</strain>
    </source>
</reference>
<dbReference type="Pfam" id="PF10115">
    <property type="entry name" value="HlyU"/>
    <property type="match status" value="1"/>
</dbReference>
<dbReference type="Proteomes" id="UP001429564">
    <property type="component" value="Unassembled WGS sequence"/>
</dbReference>
<comment type="caution">
    <text evidence="1">The sequence shown here is derived from an EMBL/GenBank/DDBJ whole genome shotgun (WGS) entry which is preliminary data.</text>
</comment>
<organism evidence="1 2">
    <name type="scientific">Parasedimentitalea denitrificans</name>
    <dbReference type="NCBI Taxonomy" id="2211118"/>
    <lineage>
        <taxon>Bacteria</taxon>
        <taxon>Pseudomonadati</taxon>
        <taxon>Pseudomonadota</taxon>
        <taxon>Alphaproteobacteria</taxon>
        <taxon>Rhodobacterales</taxon>
        <taxon>Paracoccaceae</taxon>
        <taxon>Parasedimentitalea</taxon>
    </lineage>
</organism>
<proteinExistence type="predicted"/>
<evidence type="ECO:0008006" key="3">
    <source>
        <dbReference type="Google" id="ProtNLM"/>
    </source>
</evidence>
<sequence>MSFLKKLFGGSDAAAPKAPEPEMYKGFAIFPDPIAEGKHYRLAARVEKEIDGELKIHKLIRADTLNSNEAAVEAAIQKAKVAIDQMGDRLFN</sequence>
<protein>
    <recommendedName>
        <fullName evidence="3">Transcriptional activator HlyU</fullName>
    </recommendedName>
</protein>
<dbReference type="EMBL" id="QHLQ01000028">
    <property type="protein sequence ID" value="NIZ63113.1"/>
    <property type="molecule type" value="Genomic_DNA"/>
</dbReference>
<dbReference type="RefSeq" id="WP_167685719.1">
    <property type="nucleotide sequence ID" value="NZ_QHLQ01000028.1"/>
</dbReference>
<keyword evidence="2" id="KW-1185">Reference proteome</keyword>
<name>A0ABX0WBP5_9RHOB</name>